<protein>
    <submittedName>
        <fullName evidence="2">Uncharacterized protein</fullName>
    </submittedName>
</protein>
<evidence type="ECO:0000313" key="2">
    <source>
        <dbReference type="EMBL" id="MFI1464565.1"/>
    </source>
</evidence>
<dbReference type="GeneID" id="93509524"/>
<proteinExistence type="predicted"/>
<name>A0ABW7TU44_9NOCA</name>
<evidence type="ECO:0000256" key="1">
    <source>
        <dbReference type="SAM" id="MobiDB-lite"/>
    </source>
</evidence>
<keyword evidence="3" id="KW-1185">Reference proteome</keyword>
<feature type="compositionally biased region" description="Basic and acidic residues" evidence="1">
    <location>
        <begin position="48"/>
        <end position="62"/>
    </location>
</feature>
<evidence type="ECO:0000313" key="3">
    <source>
        <dbReference type="Proteomes" id="UP001611263"/>
    </source>
</evidence>
<accession>A0ABW7TU44</accession>
<reference evidence="2 3" key="1">
    <citation type="submission" date="2024-10" db="EMBL/GenBank/DDBJ databases">
        <title>The Natural Products Discovery Center: Release of the First 8490 Sequenced Strains for Exploring Actinobacteria Biosynthetic Diversity.</title>
        <authorList>
            <person name="Kalkreuter E."/>
            <person name="Kautsar S.A."/>
            <person name="Yang D."/>
            <person name="Bader C.D."/>
            <person name="Teijaro C.N."/>
            <person name="Fluegel L."/>
            <person name="Davis C.M."/>
            <person name="Simpson J.R."/>
            <person name="Lauterbach L."/>
            <person name="Steele A.D."/>
            <person name="Gui C."/>
            <person name="Meng S."/>
            <person name="Li G."/>
            <person name="Viehrig K."/>
            <person name="Ye F."/>
            <person name="Su P."/>
            <person name="Kiefer A.F."/>
            <person name="Nichols A."/>
            <person name="Cepeda A.J."/>
            <person name="Yan W."/>
            <person name="Fan B."/>
            <person name="Jiang Y."/>
            <person name="Adhikari A."/>
            <person name="Zheng C.-J."/>
            <person name="Schuster L."/>
            <person name="Cowan T.M."/>
            <person name="Smanski M.J."/>
            <person name="Chevrette M.G."/>
            <person name="De Carvalho L.P.S."/>
            <person name="Shen B."/>
        </authorList>
    </citation>
    <scope>NUCLEOTIDE SEQUENCE [LARGE SCALE GENOMIC DNA]</scope>
    <source>
        <strain evidence="2 3">NPDC020568</strain>
    </source>
</reference>
<gene>
    <name evidence="2" type="ORF">ACH4WX_27930</name>
</gene>
<sequence>MPLPSTAGVPPSRPADSERTSPDYLHAPNEALTASDPKVPPVLGEYTETERAEHDDPGGGSR</sequence>
<comment type="caution">
    <text evidence="2">The sequence shown here is derived from an EMBL/GenBank/DDBJ whole genome shotgun (WGS) entry which is preliminary data.</text>
</comment>
<dbReference type="Proteomes" id="UP001611263">
    <property type="component" value="Unassembled WGS sequence"/>
</dbReference>
<feature type="region of interest" description="Disordered" evidence="1">
    <location>
        <begin position="1"/>
        <end position="62"/>
    </location>
</feature>
<organism evidence="2 3">
    <name type="scientific">Nocardia carnea</name>
    <dbReference type="NCBI Taxonomy" id="37328"/>
    <lineage>
        <taxon>Bacteria</taxon>
        <taxon>Bacillati</taxon>
        <taxon>Actinomycetota</taxon>
        <taxon>Actinomycetes</taxon>
        <taxon>Mycobacteriales</taxon>
        <taxon>Nocardiaceae</taxon>
        <taxon>Nocardia</taxon>
    </lineage>
</organism>
<dbReference type="EMBL" id="JBIRUQ010000008">
    <property type="protein sequence ID" value="MFI1464565.1"/>
    <property type="molecule type" value="Genomic_DNA"/>
</dbReference>
<dbReference type="RefSeq" id="WP_156052273.1">
    <property type="nucleotide sequence ID" value="NZ_JBIRUQ010000008.1"/>
</dbReference>